<dbReference type="EMBL" id="JAPEUV010000014">
    <property type="protein sequence ID" value="KAJ4340827.1"/>
    <property type="molecule type" value="Genomic_DNA"/>
</dbReference>
<proteinExistence type="predicted"/>
<dbReference type="AlphaFoldDB" id="A0A9W8X4M5"/>
<accession>A0A9W8X4M5</accession>
<reference evidence="2" key="1">
    <citation type="submission" date="2022-10" db="EMBL/GenBank/DDBJ databases">
        <title>Tapping the CABI collections for fungal endophytes: first genome assemblies for Collariella, Neodidymelliopsis, Ascochyta clinopodiicola, Didymella pomorum, Didymosphaeria variabile, Neocosmospora piperis and Neocucurbitaria cava.</title>
        <authorList>
            <person name="Hill R."/>
        </authorList>
    </citation>
    <scope>NUCLEOTIDE SEQUENCE</scope>
    <source>
        <strain evidence="2">IMI 360193</strain>
    </source>
</reference>
<gene>
    <name evidence="2" type="ORF">N0V87_002180</name>
</gene>
<feature type="region of interest" description="Disordered" evidence="1">
    <location>
        <begin position="40"/>
        <end position="70"/>
    </location>
</feature>
<evidence type="ECO:0000313" key="2">
    <source>
        <dbReference type="EMBL" id="KAJ4340827.1"/>
    </source>
</evidence>
<protein>
    <submittedName>
        <fullName evidence="2">Uncharacterized protein</fullName>
    </submittedName>
</protein>
<organism evidence="2 3">
    <name type="scientific">Didymella glomerata</name>
    <dbReference type="NCBI Taxonomy" id="749621"/>
    <lineage>
        <taxon>Eukaryota</taxon>
        <taxon>Fungi</taxon>
        <taxon>Dikarya</taxon>
        <taxon>Ascomycota</taxon>
        <taxon>Pezizomycotina</taxon>
        <taxon>Dothideomycetes</taxon>
        <taxon>Pleosporomycetidae</taxon>
        <taxon>Pleosporales</taxon>
        <taxon>Pleosporineae</taxon>
        <taxon>Didymellaceae</taxon>
        <taxon>Didymella</taxon>
    </lineage>
</organism>
<feature type="region of interest" description="Disordered" evidence="1">
    <location>
        <begin position="147"/>
        <end position="166"/>
    </location>
</feature>
<name>A0A9W8X4M5_9PLEO</name>
<evidence type="ECO:0000313" key="3">
    <source>
        <dbReference type="Proteomes" id="UP001140562"/>
    </source>
</evidence>
<sequence length="166" mass="19126">MDVVEQCHICLDPFDAGHPPARFRGPDKCQNIFGAPCLHDDDSDVDSNSGSEDEESLYEEDWDSSDEGETRSVQLAVIWPSEEYRAAQRRYVQDAGLEDVHSVTIADYEIMLNSGYVDSFVRQENDNPENPVQQLDENMRNFIRQQDQELDNPYRQQDDSLDFESK</sequence>
<evidence type="ECO:0000256" key="1">
    <source>
        <dbReference type="SAM" id="MobiDB-lite"/>
    </source>
</evidence>
<comment type="caution">
    <text evidence="2">The sequence shown here is derived from an EMBL/GenBank/DDBJ whole genome shotgun (WGS) entry which is preliminary data.</text>
</comment>
<dbReference type="Proteomes" id="UP001140562">
    <property type="component" value="Unassembled WGS sequence"/>
</dbReference>
<keyword evidence="3" id="KW-1185">Reference proteome</keyword>
<feature type="compositionally biased region" description="Acidic residues" evidence="1">
    <location>
        <begin position="41"/>
        <end position="67"/>
    </location>
</feature>